<dbReference type="AlphaFoldDB" id="A0A0F9MFH1"/>
<name>A0A0F9MFH1_9ZZZZ</name>
<reference evidence="1" key="1">
    <citation type="journal article" date="2015" name="Nature">
        <title>Complex archaea that bridge the gap between prokaryotes and eukaryotes.</title>
        <authorList>
            <person name="Spang A."/>
            <person name="Saw J.H."/>
            <person name="Jorgensen S.L."/>
            <person name="Zaremba-Niedzwiedzka K."/>
            <person name="Martijn J."/>
            <person name="Lind A.E."/>
            <person name="van Eijk R."/>
            <person name="Schleper C."/>
            <person name="Guy L."/>
            <person name="Ettema T.J."/>
        </authorList>
    </citation>
    <scope>NUCLEOTIDE SEQUENCE</scope>
</reference>
<proteinExistence type="predicted"/>
<comment type="caution">
    <text evidence="1">The sequence shown here is derived from an EMBL/GenBank/DDBJ whole genome shotgun (WGS) entry which is preliminary data.</text>
</comment>
<sequence length="249" mass="30112">MADFFFLDSNIIFGYCNPYDRLYPVIKPFYNKIANKSNIFLLLSIEKEFYRKIRNIFDIFKRKVSKYLKGGNKPQINFIQSKLAKDPHNAMYFFEQYVFDLFDKNRITQLSYSNMMKVLSIFNNDMRNCFKTLITHWIKRPRANDYETVIHDTIYSKYIKMIGNLLHYPDNLHLALAAYYVETRNLKSNQHNYIFYTDDQRFLTNNLEQVINISNLKIKKIPYEKRRELLYNSSTRRFDIPKDVLKFIP</sequence>
<evidence type="ECO:0000313" key="1">
    <source>
        <dbReference type="EMBL" id="KKM75315.1"/>
    </source>
</evidence>
<gene>
    <name evidence="1" type="ORF">LCGC14_1391430</name>
</gene>
<dbReference type="EMBL" id="LAZR01008997">
    <property type="protein sequence ID" value="KKM75315.1"/>
    <property type="molecule type" value="Genomic_DNA"/>
</dbReference>
<accession>A0A0F9MFH1</accession>
<organism evidence="1">
    <name type="scientific">marine sediment metagenome</name>
    <dbReference type="NCBI Taxonomy" id="412755"/>
    <lineage>
        <taxon>unclassified sequences</taxon>
        <taxon>metagenomes</taxon>
        <taxon>ecological metagenomes</taxon>
    </lineage>
</organism>
<protein>
    <submittedName>
        <fullName evidence="1">Uncharacterized protein</fullName>
    </submittedName>
</protein>